<dbReference type="Proteomes" id="UP000240944">
    <property type="component" value="Segment"/>
</dbReference>
<organism evidence="1 2">
    <name type="scientific">Gordonia phage BENtherdunthat</name>
    <dbReference type="NCBI Taxonomy" id="2047830"/>
    <lineage>
        <taxon>Viruses</taxon>
        <taxon>Duplodnaviria</taxon>
        <taxon>Heunggongvirae</taxon>
        <taxon>Uroviricota</taxon>
        <taxon>Caudoviricetes</taxon>
        <taxon>Langleyhallvirinae</taxon>
        <taxon>Getalongvirus</taxon>
        <taxon>Getalongvirus bentherdunthat</taxon>
    </lineage>
</organism>
<gene>
    <name evidence="1" type="ORF">SEA_BENTHERDUNTHAT_10</name>
</gene>
<reference evidence="2" key="1">
    <citation type="submission" date="2017-10" db="EMBL/GenBank/DDBJ databases">
        <authorList>
            <person name="Banno H."/>
            <person name="Chua N.-H."/>
        </authorList>
    </citation>
    <scope>NUCLEOTIDE SEQUENCE [LARGE SCALE GENOMIC DNA]</scope>
</reference>
<sequence length="115" mass="12453">MASEFPALFTIQWMAYSGEGEDAHGNTVDSWADPVDCQVIGWGAPNTSEPKVAGHNRDVVDLELLVPADWVSDPRDRGILPELGQMEQIGKVESTAGNPFGWVPGHVVNLRQVNG</sequence>
<evidence type="ECO:0000313" key="2">
    <source>
        <dbReference type="Proteomes" id="UP000240944"/>
    </source>
</evidence>
<evidence type="ECO:0000313" key="1">
    <source>
        <dbReference type="EMBL" id="ATW60780.1"/>
    </source>
</evidence>
<protein>
    <submittedName>
        <fullName evidence="1">Head-to-tail stopper</fullName>
    </submittedName>
</protein>
<keyword evidence="2" id="KW-1185">Reference proteome</keyword>
<proteinExistence type="predicted"/>
<accession>A0A2H4PF44</accession>
<name>A0A2H4PF44_9CAUD</name>
<dbReference type="EMBL" id="MG099939">
    <property type="protein sequence ID" value="ATW60780.1"/>
    <property type="molecule type" value="Genomic_DNA"/>
</dbReference>